<dbReference type="Pfam" id="PF03312">
    <property type="entry name" value="DUF272"/>
    <property type="match status" value="1"/>
</dbReference>
<organism evidence="3">
    <name type="scientific">Caenorhabditis brenneri</name>
    <name type="common">Nematode worm</name>
    <dbReference type="NCBI Taxonomy" id="135651"/>
    <lineage>
        <taxon>Eukaryota</taxon>
        <taxon>Metazoa</taxon>
        <taxon>Ecdysozoa</taxon>
        <taxon>Nematoda</taxon>
        <taxon>Chromadorea</taxon>
        <taxon>Rhabditida</taxon>
        <taxon>Rhabditina</taxon>
        <taxon>Rhabditomorpha</taxon>
        <taxon>Rhabditoidea</taxon>
        <taxon>Rhabditidae</taxon>
        <taxon>Peloderinae</taxon>
        <taxon>Caenorhabditis</taxon>
    </lineage>
</organism>
<proteinExistence type="predicted"/>
<dbReference type="eggNOG" id="ENOG502TDES">
    <property type="taxonomic scope" value="Eukaryota"/>
</dbReference>
<gene>
    <name evidence="2" type="ORF">CAEBREN_24482</name>
</gene>
<dbReference type="Proteomes" id="UP000008068">
    <property type="component" value="Unassembled WGS sequence"/>
</dbReference>
<evidence type="ECO:0000313" key="3">
    <source>
        <dbReference type="Proteomes" id="UP000008068"/>
    </source>
</evidence>
<dbReference type="InterPro" id="IPR004987">
    <property type="entry name" value="DUF272"/>
</dbReference>
<accession>G0PDW6</accession>
<dbReference type="OrthoDB" id="5906858at2759"/>
<dbReference type="InParanoid" id="G0PDW6"/>
<dbReference type="AlphaFoldDB" id="G0PDW6"/>
<sequence length="670" mass="76469">MDNGNKTIIGIVVCQSRYTLQCYVWCKETYVGNDGILFPNPENPVKTGDWVEIRFTKTEYQAYFSDDKTKKLPKFEAKNYSVIPEMYQTTVDGATIRVKLQQALTENQNVIEHHFFGNIYNNIHLKFPSGTWPITIRRVEPGNRDSVWVLENVETVPEPSGDSKILVTGIVVGHDHKYTYVWCKERPVTRDVTIKKPSDGSFLPLGTWITFAVEKDVFEKSFPVELPSNGFVPNYEIEEYVVMEKPLYPTELTINQTTVNLKLECFVKKNSNVKDISHEFVGLIMQVKVFLKRADFKSFRNQRFTFKESGYYRITIIRAKKTGDSPKSVWILKSRELVSPWECCKHSVAFQVSQPPSTLTPQTVQEVATLERQLKCISMNDLSTGVTPTNRVAPLPRPVHQVRTSDNTQPMVGYNTSSANPASSLKIPSQSVDQFRGPALIRSESGFSTGFTNQSNSPNPAGLSQTVNQIPNNNEPEFDFNVTKQHFEFQGSPLPAPRRHTPVTKTAIIYKMKKYQGTDSTYIWFFDEKIQAKLKPGVADEHDLKLGSIFSAEFVLDGNLWTFVNPNTNPPIKYETREDDWGEIHVRVQAKVLINAGEDGKKYDTVCHDYFGDIVSYSNQKNFLGDENFQVDRFNKLRDCTGAKYHIWIAGLELDGDFQWVIMEQIILED</sequence>
<reference evidence="3" key="1">
    <citation type="submission" date="2011-07" db="EMBL/GenBank/DDBJ databases">
        <authorList>
            <consortium name="Caenorhabditis brenneri Sequencing and Analysis Consortium"/>
            <person name="Wilson R.K."/>
        </authorList>
    </citation>
    <scope>NUCLEOTIDE SEQUENCE [LARGE SCALE GENOMIC DNA]</scope>
    <source>
        <strain evidence="3">PB2801</strain>
    </source>
</reference>
<protein>
    <submittedName>
        <fullName evidence="2">Uncharacterized protein</fullName>
    </submittedName>
</protein>
<dbReference type="EMBL" id="GL380295">
    <property type="protein sequence ID" value="EGT52439.1"/>
    <property type="molecule type" value="Genomic_DNA"/>
</dbReference>
<evidence type="ECO:0000256" key="1">
    <source>
        <dbReference type="SAM" id="MobiDB-lite"/>
    </source>
</evidence>
<keyword evidence="3" id="KW-1185">Reference proteome</keyword>
<feature type="region of interest" description="Disordered" evidence="1">
    <location>
        <begin position="447"/>
        <end position="473"/>
    </location>
</feature>
<name>G0PDW6_CAEBE</name>
<dbReference type="HOGENOM" id="CLU_021548_0_0_1"/>
<evidence type="ECO:0000313" key="2">
    <source>
        <dbReference type="EMBL" id="EGT52439.1"/>
    </source>
</evidence>